<dbReference type="RefSeq" id="WP_238205425.1">
    <property type="nucleotide sequence ID" value="NZ_BPQE01000022.1"/>
</dbReference>
<accession>A0ABU0I5T1</accession>
<dbReference type="InterPro" id="IPR013096">
    <property type="entry name" value="Cupin_2"/>
</dbReference>
<keyword evidence="3" id="KW-1185">Reference proteome</keyword>
<proteinExistence type="predicted"/>
<dbReference type="Pfam" id="PF07883">
    <property type="entry name" value="Cupin_2"/>
    <property type="match status" value="1"/>
</dbReference>
<feature type="domain" description="Cupin type-2" evidence="1">
    <location>
        <begin position="50"/>
        <end position="112"/>
    </location>
</feature>
<sequence>MGEAENGTGIFDIAAIAAALPGEATTLLVDTYLTDRPAASARVFRVYRPTPPHYHATCDEYLYCLSGRGTFWMRDAATVAPFGPGQLLFFEKGTVHAMPEIASGEPVVFLSIDTPRRAPTDIVFVKPEDGSPASFMARNAGA</sequence>
<dbReference type="Proteomes" id="UP001231124">
    <property type="component" value="Unassembled WGS sequence"/>
</dbReference>
<dbReference type="InterPro" id="IPR014710">
    <property type="entry name" value="RmlC-like_jellyroll"/>
</dbReference>
<organism evidence="2 3">
    <name type="scientific">Methylobacterium aerolatum</name>
    <dbReference type="NCBI Taxonomy" id="418708"/>
    <lineage>
        <taxon>Bacteria</taxon>
        <taxon>Pseudomonadati</taxon>
        <taxon>Pseudomonadota</taxon>
        <taxon>Alphaproteobacteria</taxon>
        <taxon>Hyphomicrobiales</taxon>
        <taxon>Methylobacteriaceae</taxon>
        <taxon>Methylobacterium</taxon>
    </lineage>
</organism>
<dbReference type="Gene3D" id="2.60.120.10">
    <property type="entry name" value="Jelly Rolls"/>
    <property type="match status" value="1"/>
</dbReference>
<reference evidence="2 3" key="1">
    <citation type="submission" date="2023-07" db="EMBL/GenBank/DDBJ databases">
        <title>Genomic Encyclopedia of Type Strains, Phase IV (KMG-IV): sequencing the most valuable type-strain genomes for metagenomic binning, comparative biology and taxonomic classification.</title>
        <authorList>
            <person name="Goeker M."/>
        </authorList>
    </citation>
    <scope>NUCLEOTIDE SEQUENCE [LARGE SCALE GENOMIC DNA]</scope>
    <source>
        <strain evidence="2 3">DSM 19013</strain>
    </source>
</reference>
<evidence type="ECO:0000259" key="1">
    <source>
        <dbReference type="Pfam" id="PF07883"/>
    </source>
</evidence>
<dbReference type="CDD" id="cd02208">
    <property type="entry name" value="cupin_RmlC-like"/>
    <property type="match status" value="1"/>
</dbReference>
<evidence type="ECO:0000313" key="3">
    <source>
        <dbReference type="Proteomes" id="UP001231124"/>
    </source>
</evidence>
<dbReference type="InterPro" id="IPR011051">
    <property type="entry name" value="RmlC_Cupin_sf"/>
</dbReference>
<gene>
    <name evidence="2" type="ORF">QO012_003491</name>
</gene>
<protein>
    <submittedName>
        <fullName evidence="2">Mannose-6-phosphate isomerase-like protein (Cupin superfamily)</fullName>
    </submittedName>
</protein>
<evidence type="ECO:0000313" key="2">
    <source>
        <dbReference type="EMBL" id="MDQ0448979.1"/>
    </source>
</evidence>
<comment type="caution">
    <text evidence="2">The sequence shown here is derived from an EMBL/GenBank/DDBJ whole genome shotgun (WGS) entry which is preliminary data.</text>
</comment>
<dbReference type="SUPFAM" id="SSF51182">
    <property type="entry name" value="RmlC-like cupins"/>
    <property type="match status" value="1"/>
</dbReference>
<name>A0ABU0I5T1_9HYPH</name>
<dbReference type="EMBL" id="JAUSVP010000011">
    <property type="protein sequence ID" value="MDQ0448979.1"/>
    <property type="molecule type" value="Genomic_DNA"/>
</dbReference>